<feature type="compositionally biased region" description="Polar residues" evidence="6">
    <location>
        <begin position="143"/>
        <end position="156"/>
    </location>
</feature>
<gene>
    <name evidence="8" type="ORF">TSPGSL018_12850</name>
</gene>
<feature type="compositionally biased region" description="Acidic residues" evidence="6">
    <location>
        <begin position="157"/>
        <end position="169"/>
    </location>
</feature>
<dbReference type="PANTHER" id="PTHR46408:SF10">
    <property type="entry name" value="BASIC LEUCINE ZIPPER 63"/>
    <property type="match status" value="1"/>
</dbReference>
<sequence>MEGQASDALHLSGLGVANGLEWQPAKDWSMQTEQGFKHQDDFNSLSESLEPWNQFLYPFDGNGNMHSTGLVLEDGLVPQALANLCSNGNEQLKNYKKEIQETGNQGKMDKGNSGLPAEPTNHGIDVEGMLADLRGLIGQSLAQENGGSVAPSTSQPADDDSVDYSEDAEAATKKPRRGLPPPCPKSDSVAEVEIPEGLSVEDQKRLKRRISNRECARRIRQRRQEQLVTLSTKIDSLRAENANLMTRLTEVMKCWHDISKENRLLKAKMISIRQKKKGTRIQNGQFGQHRGDGPSDQSSQVDSIVKSLGWKAPEGLTELLNSICGSDISMDAIRSVLGNVAGEGSSNLGDLTMARQNSSNVAMQGRRAGGYAVPREALEAGNMF</sequence>
<evidence type="ECO:0000256" key="1">
    <source>
        <dbReference type="ARBA" id="ARBA00023015"/>
    </source>
</evidence>
<feature type="coiled-coil region" evidence="5">
    <location>
        <begin position="220"/>
        <end position="247"/>
    </location>
</feature>
<organism evidence="8">
    <name type="scientific">Tetraselmis sp. GSL018</name>
    <dbReference type="NCBI Taxonomy" id="582737"/>
    <lineage>
        <taxon>Eukaryota</taxon>
        <taxon>Viridiplantae</taxon>
        <taxon>Chlorophyta</taxon>
        <taxon>core chlorophytes</taxon>
        <taxon>Chlorodendrophyceae</taxon>
        <taxon>Chlorodendrales</taxon>
        <taxon>Chlorodendraceae</taxon>
        <taxon>Tetraselmis</taxon>
    </lineage>
</organism>
<evidence type="ECO:0000256" key="6">
    <source>
        <dbReference type="SAM" id="MobiDB-lite"/>
    </source>
</evidence>
<dbReference type="PANTHER" id="PTHR46408">
    <property type="entry name" value="BASIC LEUCINE ZIPPER 63"/>
    <property type="match status" value="1"/>
</dbReference>
<dbReference type="Pfam" id="PF00170">
    <property type="entry name" value="bZIP_1"/>
    <property type="match status" value="1"/>
</dbReference>
<keyword evidence="1" id="KW-0805">Transcription regulation</keyword>
<dbReference type="AlphaFoldDB" id="A0A061S9C8"/>
<dbReference type="Gene3D" id="1.20.5.170">
    <property type="match status" value="1"/>
</dbReference>
<evidence type="ECO:0000256" key="2">
    <source>
        <dbReference type="ARBA" id="ARBA00023125"/>
    </source>
</evidence>
<dbReference type="GO" id="GO:0003677">
    <property type="term" value="F:DNA binding"/>
    <property type="evidence" value="ECO:0007669"/>
    <property type="project" value="UniProtKB-KW"/>
</dbReference>
<name>A0A061S9C8_9CHLO</name>
<keyword evidence="2" id="KW-0238">DNA-binding</keyword>
<keyword evidence="4" id="KW-0539">Nucleus</keyword>
<dbReference type="PROSITE" id="PS50217">
    <property type="entry name" value="BZIP"/>
    <property type="match status" value="1"/>
</dbReference>
<keyword evidence="3" id="KW-0804">Transcription</keyword>
<accession>A0A061S9C8</accession>
<dbReference type="SUPFAM" id="SSF57959">
    <property type="entry name" value="Leucine zipper domain"/>
    <property type="match status" value="1"/>
</dbReference>
<dbReference type="InterPro" id="IPR004827">
    <property type="entry name" value="bZIP"/>
</dbReference>
<dbReference type="GO" id="GO:0003700">
    <property type="term" value="F:DNA-binding transcription factor activity"/>
    <property type="evidence" value="ECO:0007669"/>
    <property type="project" value="InterPro"/>
</dbReference>
<evidence type="ECO:0000256" key="3">
    <source>
        <dbReference type="ARBA" id="ARBA00023163"/>
    </source>
</evidence>
<dbReference type="InterPro" id="IPR046347">
    <property type="entry name" value="bZIP_sf"/>
</dbReference>
<evidence type="ECO:0000256" key="5">
    <source>
        <dbReference type="SAM" id="Coils"/>
    </source>
</evidence>
<dbReference type="EMBL" id="GBEZ01005983">
    <property type="protein sequence ID" value="JAC79381.1"/>
    <property type="molecule type" value="Transcribed_RNA"/>
</dbReference>
<dbReference type="SMART" id="SM00338">
    <property type="entry name" value="BRLZ"/>
    <property type="match status" value="1"/>
</dbReference>
<feature type="domain" description="BZIP" evidence="7">
    <location>
        <begin position="202"/>
        <end position="253"/>
    </location>
</feature>
<proteinExistence type="predicted"/>
<feature type="region of interest" description="Disordered" evidence="6">
    <location>
        <begin position="143"/>
        <end position="189"/>
    </location>
</feature>
<reference evidence="8" key="1">
    <citation type="submission" date="2014-05" db="EMBL/GenBank/DDBJ databases">
        <title>The transcriptome of the halophilic microalga Tetraselmis sp. GSL018 isolated from the Great Salt Lake, Utah.</title>
        <authorList>
            <person name="Jinkerson R.E."/>
            <person name="D'Adamo S."/>
            <person name="Posewitz M.C."/>
        </authorList>
    </citation>
    <scope>NUCLEOTIDE SEQUENCE</scope>
    <source>
        <strain evidence="8">GSL018</strain>
    </source>
</reference>
<protein>
    <recommendedName>
        <fullName evidence="7">BZIP domain-containing protein</fullName>
    </recommendedName>
</protein>
<keyword evidence="5" id="KW-0175">Coiled coil</keyword>
<evidence type="ECO:0000259" key="7">
    <source>
        <dbReference type="PROSITE" id="PS50217"/>
    </source>
</evidence>
<evidence type="ECO:0000256" key="4">
    <source>
        <dbReference type="ARBA" id="ARBA00023242"/>
    </source>
</evidence>
<evidence type="ECO:0000313" key="8">
    <source>
        <dbReference type="EMBL" id="JAC79381.1"/>
    </source>
</evidence>
<feature type="region of interest" description="Disordered" evidence="6">
    <location>
        <begin position="276"/>
        <end position="300"/>
    </location>
</feature>